<evidence type="ECO:0000313" key="2">
    <source>
        <dbReference type="Proteomes" id="UP001341840"/>
    </source>
</evidence>
<comment type="caution">
    <text evidence="1">The sequence shown here is derived from an EMBL/GenBank/DDBJ whole genome shotgun (WGS) entry which is preliminary data.</text>
</comment>
<proteinExistence type="predicted"/>
<keyword evidence="2" id="KW-1185">Reference proteome</keyword>
<dbReference type="Proteomes" id="UP001341840">
    <property type="component" value="Unassembled WGS sequence"/>
</dbReference>
<gene>
    <name evidence="1" type="ORF">PIB30_066312</name>
</gene>
<protein>
    <submittedName>
        <fullName evidence="1">Uncharacterized protein</fullName>
    </submittedName>
</protein>
<sequence>MILPEIIFLVPVDFYGSLGFLLLQPFNLRALSVETIQITPETFFRFLHNRVQVQAGFRKSPVGCEVLHEAVGQSYGKGFALYGIRSIYEQHLIFEGIQVMLQVCSSVIRLDLNGIPKLLRKIFC</sequence>
<organism evidence="1 2">
    <name type="scientific">Stylosanthes scabra</name>
    <dbReference type="NCBI Taxonomy" id="79078"/>
    <lineage>
        <taxon>Eukaryota</taxon>
        <taxon>Viridiplantae</taxon>
        <taxon>Streptophyta</taxon>
        <taxon>Embryophyta</taxon>
        <taxon>Tracheophyta</taxon>
        <taxon>Spermatophyta</taxon>
        <taxon>Magnoliopsida</taxon>
        <taxon>eudicotyledons</taxon>
        <taxon>Gunneridae</taxon>
        <taxon>Pentapetalae</taxon>
        <taxon>rosids</taxon>
        <taxon>fabids</taxon>
        <taxon>Fabales</taxon>
        <taxon>Fabaceae</taxon>
        <taxon>Papilionoideae</taxon>
        <taxon>50 kb inversion clade</taxon>
        <taxon>dalbergioids sensu lato</taxon>
        <taxon>Dalbergieae</taxon>
        <taxon>Pterocarpus clade</taxon>
        <taxon>Stylosanthes</taxon>
    </lineage>
</organism>
<accession>A0ABU6WMZ8</accession>
<evidence type="ECO:0000313" key="1">
    <source>
        <dbReference type="EMBL" id="MED6186400.1"/>
    </source>
</evidence>
<name>A0ABU6WMZ8_9FABA</name>
<dbReference type="EMBL" id="JASCZI010181917">
    <property type="protein sequence ID" value="MED6186400.1"/>
    <property type="molecule type" value="Genomic_DNA"/>
</dbReference>
<reference evidence="1 2" key="1">
    <citation type="journal article" date="2023" name="Plants (Basel)">
        <title>Bridging the Gap: Combining Genomics and Transcriptomics Approaches to Understand Stylosanthes scabra, an Orphan Legume from the Brazilian Caatinga.</title>
        <authorList>
            <person name="Ferreira-Neto J.R.C."/>
            <person name="da Silva M.D."/>
            <person name="Binneck E."/>
            <person name="de Melo N.F."/>
            <person name="da Silva R.H."/>
            <person name="de Melo A.L.T.M."/>
            <person name="Pandolfi V."/>
            <person name="Bustamante F.O."/>
            <person name="Brasileiro-Vidal A.C."/>
            <person name="Benko-Iseppon A.M."/>
        </authorList>
    </citation>
    <scope>NUCLEOTIDE SEQUENCE [LARGE SCALE GENOMIC DNA]</scope>
    <source>
        <tissue evidence="1">Leaves</tissue>
    </source>
</reference>